<gene>
    <name evidence="8" type="ORF">CJ255_04845</name>
</gene>
<evidence type="ECO:0000256" key="2">
    <source>
        <dbReference type="ARBA" id="ARBA00004725"/>
    </source>
</evidence>
<dbReference type="Proteomes" id="UP000220527">
    <property type="component" value="Unassembled WGS sequence"/>
</dbReference>
<keyword evidence="4" id="KW-0288">FMN</keyword>
<evidence type="ECO:0000313" key="9">
    <source>
        <dbReference type="Proteomes" id="UP000220527"/>
    </source>
</evidence>
<feature type="domain" description="Dihydroorotate dehydrogenase catalytic" evidence="7">
    <location>
        <begin position="80"/>
        <end position="291"/>
    </location>
</feature>
<evidence type="ECO:0000256" key="3">
    <source>
        <dbReference type="ARBA" id="ARBA00022630"/>
    </source>
</evidence>
<dbReference type="SUPFAM" id="SSF51395">
    <property type="entry name" value="FMN-linked oxidoreductases"/>
    <property type="match status" value="1"/>
</dbReference>
<dbReference type="Gene3D" id="3.20.20.70">
    <property type="entry name" value="Aldolase class I"/>
    <property type="match status" value="1"/>
</dbReference>
<dbReference type="InterPro" id="IPR005720">
    <property type="entry name" value="Dihydroorotate_DH_cat"/>
</dbReference>
<dbReference type="Pfam" id="PF01180">
    <property type="entry name" value="DHO_dh"/>
    <property type="match status" value="1"/>
</dbReference>
<dbReference type="GO" id="GO:0006207">
    <property type="term" value="P:'de novo' pyrimidine nucleobase biosynthetic process"/>
    <property type="evidence" value="ECO:0007669"/>
    <property type="project" value="TreeGrafter"/>
</dbReference>
<dbReference type="EC" id="1.3.98.1" evidence="8"/>
<accession>A0A2A6RMS5</accession>
<dbReference type="GO" id="GO:1990663">
    <property type="term" value="F:dihydroorotate dehydrogenase (fumarate) activity"/>
    <property type="evidence" value="ECO:0007669"/>
    <property type="project" value="UniProtKB-EC"/>
</dbReference>
<dbReference type="EMBL" id="NQWI01000014">
    <property type="protein sequence ID" value="PDW04160.1"/>
    <property type="molecule type" value="Genomic_DNA"/>
</dbReference>
<keyword evidence="5" id="KW-0665">Pyrimidine biosynthesis</keyword>
<protein>
    <submittedName>
        <fullName evidence="8">Dihydroorotate dehydrogenase</fullName>
        <ecNumber evidence="8">1.3.98.1</ecNumber>
    </submittedName>
</protein>
<keyword evidence="9" id="KW-1185">Reference proteome</keyword>
<dbReference type="GO" id="GO:0005737">
    <property type="term" value="C:cytoplasm"/>
    <property type="evidence" value="ECO:0007669"/>
    <property type="project" value="InterPro"/>
</dbReference>
<keyword evidence="3" id="KW-0285">Flavoprotein</keyword>
<organism evidence="8 9">
    <name type="scientific">Candidatus Viridilinea mediisalina</name>
    <dbReference type="NCBI Taxonomy" id="2024553"/>
    <lineage>
        <taxon>Bacteria</taxon>
        <taxon>Bacillati</taxon>
        <taxon>Chloroflexota</taxon>
        <taxon>Chloroflexia</taxon>
        <taxon>Chloroflexales</taxon>
        <taxon>Chloroflexineae</taxon>
        <taxon>Oscillochloridaceae</taxon>
        <taxon>Candidatus Viridilinea</taxon>
    </lineage>
</organism>
<comment type="pathway">
    <text evidence="2">Pyrimidine metabolism; UMP biosynthesis via de novo pathway.</text>
</comment>
<dbReference type="OrthoDB" id="9794954at2"/>
<comment type="caution">
    <text evidence="8">The sequence shown here is derived from an EMBL/GenBank/DDBJ whole genome shotgun (WGS) entry which is preliminary data.</text>
</comment>
<dbReference type="GO" id="GO:0006221">
    <property type="term" value="P:pyrimidine nucleotide biosynthetic process"/>
    <property type="evidence" value="ECO:0007669"/>
    <property type="project" value="UniProtKB-KW"/>
</dbReference>
<dbReference type="PANTHER" id="PTHR48109">
    <property type="entry name" value="DIHYDROOROTATE DEHYDROGENASE (QUINONE), MITOCHONDRIAL-RELATED"/>
    <property type="match status" value="1"/>
</dbReference>
<comment type="cofactor">
    <cofactor evidence="1">
        <name>FMN</name>
        <dbReference type="ChEBI" id="CHEBI:58210"/>
    </cofactor>
</comment>
<dbReference type="PANTHER" id="PTHR48109:SF3">
    <property type="entry name" value="SLL0744 PROTEIN"/>
    <property type="match status" value="1"/>
</dbReference>
<evidence type="ECO:0000256" key="6">
    <source>
        <dbReference type="ARBA" id="ARBA00023002"/>
    </source>
</evidence>
<sequence length="358" mass="39274">MPDLSTTYLGLKLKTPLVASASPIAQRIDTVRRLADAGVSAIVMYSLFEEQIIHQSLEIDLLLTHGADSFAEALSYLPDTGRYSVGPERYIDQLAKLKHSVDIPVIGSLNGVSPGGWVHYAQLMEEAGADAVELNIYYMPTETHITSVDLEQTYVDLVRAVRAEIKIPLAVKLSPFFTALPNLAARLDEAGANGLVLFNRFYQSDFDLDNLEVIHNLHLSTPDELRLPLRAVAMLYGHINADMAITSGVHSASDVLKCMMAGAKVAMMASALLQGDGPSHVVDMVQDLRAWMEEHEYESIELMQGSMSKRAVAEPAAFERANYMKVLSSFRFNTGFSSHSAITSGMLYPFLSTSVDDE</sequence>
<proteinExistence type="predicted"/>
<evidence type="ECO:0000313" key="8">
    <source>
        <dbReference type="EMBL" id="PDW04160.1"/>
    </source>
</evidence>
<evidence type="ECO:0000256" key="5">
    <source>
        <dbReference type="ARBA" id="ARBA00022975"/>
    </source>
</evidence>
<dbReference type="AlphaFoldDB" id="A0A2A6RMS5"/>
<dbReference type="CDD" id="cd04739">
    <property type="entry name" value="DHOD_like"/>
    <property type="match status" value="1"/>
</dbReference>
<dbReference type="RefSeq" id="WP_097642965.1">
    <property type="nucleotide sequence ID" value="NZ_NQWI01000014.1"/>
</dbReference>
<evidence type="ECO:0000259" key="7">
    <source>
        <dbReference type="Pfam" id="PF01180"/>
    </source>
</evidence>
<name>A0A2A6RMS5_9CHLR</name>
<dbReference type="InterPro" id="IPR013785">
    <property type="entry name" value="Aldolase_TIM"/>
</dbReference>
<evidence type="ECO:0000256" key="1">
    <source>
        <dbReference type="ARBA" id="ARBA00001917"/>
    </source>
</evidence>
<dbReference type="NCBIfam" id="NF005741">
    <property type="entry name" value="PRK07565.1"/>
    <property type="match status" value="1"/>
</dbReference>
<keyword evidence="6 8" id="KW-0560">Oxidoreductase</keyword>
<dbReference type="InterPro" id="IPR050074">
    <property type="entry name" value="DHO_dehydrogenase"/>
</dbReference>
<reference evidence="9" key="1">
    <citation type="submission" date="2017-08" db="EMBL/GenBank/DDBJ databases">
        <authorList>
            <person name="Grouzdev D.S."/>
            <person name="Gaisin V.A."/>
            <person name="Rysina M.S."/>
            <person name="Gorlenko V.M."/>
        </authorList>
    </citation>
    <scope>NUCLEOTIDE SEQUENCE [LARGE SCALE GENOMIC DNA]</scope>
    <source>
        <strain evidence="9">Kir15-3F</strain>
    </source>
</reference>
<evidence type="ECO:0000256" key="4">
    <source>
        <dbReference type="ARBA" id="ARBA00022643"/>
    </source>
</evidence>